<comment type="catalytic activity">
    <reaction evidence="8 9">
        <text>tRNA(Arg) + L-arginine + ATP = L-arginyl-tRNA(Arg) + AMP + diphosphate</text>
        <dbReference type="Rhea" id="RHEA:20301"/>
        <dbReference type="Rhea" id="RHEA-COMP:9658"/>
        <dbReference type="Rhea" id="RHEA-COMP:9673"/>
        <dbReference type="ChEBI" id="CHEBI:30616"/>
        <dbReference type="ChEBI" id="CHEBI:32682"/>
        <dbReference type="ChEBI" id="CHEBI:33019"/>
        <dbReference type="ChEBI" id="CHEBI:78442"/>
        <dbReference type="ChEBI" id="CHEBI:78513"/>
        <dbReference type="ChEBI" id="CHEBI:456215"/>
        <dbReference type="EC" id="6.1.1.19"/>
    </reaction>
</comment>
<dbReference type="InterPro" id="IPR008909">
    <property type="entry name" value="DALR_anticod-bd"/>
</dbReference>
<dbReference type="EMBL" id="BAAALF010000100">
    <property type="protein sequence ID" value="GAA1252507.1"/>
    <property type="molecule type" value="Genomic_DNA"/>
</dbReference>
<evidence type="ECO:0000256" key="1">
    <source>
        <dbReference type="ARBA" id="ARBA00005594"/>
    </source>
</evidence>
<evidence type="ECO:0000256" key="10">
    <source>
        <dbReference type="RuleBase" id="RU363038"/>
    </source>
</evidence>
<evidence type="ECO:0000259" key="11">
    <source>
        <dbReference type="SMART" id="SM00836"/>
    </source>
</evidence>
<evidence type="ECO:0000256" key="4">
    <source>
        <dbReference type="ARBA" id="ARBA00022741"/>
    </source>
</evidence>
<dbReference type="InterPro" id="IPR009080">
    <property type="entry name" value="tRNAsynth_Ia_anticodon-bd"/>
</dbReference>
<dbReference type="Pfam" id="PF03485">
    <property type="entry name" value="Arg_tRNA_synt_N"/>
    <property type="match status" value="1"/>
</dbReference>
<keyword evidence="3 9" id="KW-0436">Ligase</keyword>
<feature type="short sequence motif" description="'HIGH' region" evidence="9">
    <location>
        <begin position="152"/>
        <end position="162"/>
    </location>
</feature>
<evidence type="ECO:0000256" key="8">
    <source>
        <dbReference type="ARBA" id="ARBA00049339"/>
    </source>
</evidence>
<dbReference type="PRINTS" id="PR01038">
    <property type="entry name" value="TRNASYNTHARG"/>
</dbReference>
<dbReference type="Gene3D" id="3.30.1360.70">
    <property type="entry name" value="Arginyl tRNA synthetase N-terminal domain"/>
    <property type="match status" value="1"/>
</dbReference>
<dbReference type="Proteomes" id="UP001500037">
    <property type="component" value="Unassembled WGS sequence"/>
</dbReference>
<name>A0ABN1WKF9_9ACTN</name>
<evidence type="ECO:0000256" key="2">
    <source>
        <dbReference type="ARBA" id="ARBA00022490"/>
    </source>
</evidence>
<dbReference type="InterPro" id="IPR014729">
    <property type="entry name" value="Rossmann-like_a/b/a_fold"/>
</dbReference>
<keyword evidence="7 9" id="KW-0030">Aminoacyl-tRNA synthetase</keyword>
<dbReference type="SUPFAM" id="SSF52374">
    <property type="entry name" value="Nucleotidylyl transferase"/>
    <property type="match status" value="1"/>
</dbReference>
<keyword evidence="14" id="KW-1185">Reference proteome</keyword>
<evidence type="ECO:0000256" key="3">
    <source>
        <dbReference type="ARBA" id="ARBA00022598"/>
    </source>
</evidence>
<feature type="domain" description="Arginyl tRNA synthetase N-terminal" evidence="12">
    <location>
        <begin position="27"/>
        <end position="115"/>
    </location>
</feature>
<dbReference type="PROSITE" id="PS00178">
    <property type="entry name" value="AA_TRNA_LIGASE_I"/>
    <property type="match status" value="1"/>
</dbReference>
<dbReference type="PANTHER" id="PTHR11956">
    <property type="entry name" value="ARGINYL-TRNA SYNTHETASE"/>
    <property type="match status" value="1"/>
</dbReference>
<dbReference type="NCBIfam" id="TIGR00456">
    <property type="entry name" value="argS"/>
    <property type="match status" value="1"/>
</dbReference>
<accession>A0ABN1WKF9</accession>
<dbReference type="SMART" id="SM01016">
    <property type="entry name" value="Arg_tRNA_synt_N"/>
    <property type="match status" value="1"/>
</dbReference>
<keyword evidence="5 9" id="KW-0067">ATP-binding</keyword>
<gene>
    <name evidence="13" type="primary">argS_1</name>
    <name evidence="9" type="synonym">argS</name>
    <name evidence="13" type="ORF">GCM10009665_49040</name>
</gene>
<dbReference type="InterPro" id="IPR001278">
    <property type="entry name" value="Arg-tRNA-ligase"/>
</dbReference>
<evidence type="ECO:0000256" key="5">
    <source>
        <dbReference type="ARBA" id="ARBA00022840"/>
    </source>
</evidence>
<evidence type="ECO:0000313" key="13">
    <source>
        <dbReference type="EMBL" id="GAA1252507.1"/>
    </source>
</evidence>
<comment type="subcellular location">
    <subcellularLocation>
        <location evidence="9">Cytoplasm</location>
    </subcellularLocation>
</comment>
<dbReference type="Pfam" id="PF00750">
    <property type="entry name" value="tRNA-synt_1d"/>
    <property type="match status" value="2"/>
</dbReference>
<dbReference type="EC" id="6.1.1.19" evidence="9"/>
<evidence type="ECO:0000313" key="14">
    <source>
        <dbReference type="Proteomes" id="UP001500037"/>
    </source>
</evidence>
<dbReference type="Gene3D" id="3.40.50.620">
    <property type="entry name" value="HUPs"/>
    <property type="match status" value="1"/>
</dbReference>
<evidence type="ECO:0000256" key="7">
    <source>
        <dbReference type="ARBA" id="ARBA00023146"/>
    </source>
</evidence>
<evidence type="ECO:0000256" key="6">
    <source>
        <dbReference type="ARBA" id="ARBA00022917"/>
    </source>
</evidence>
<keyword evidence="4 9" id="KW-0547">Nucleotide-binding</keyword>
<keyword evidence="6 9" id="KW-0648">Protein biosynthesis</keyword>
<dbReference type="SMART" id="SM00836">
    <property type="entry name" value="DALR_1"/>
    <property type="match status" value="1"/>
</dbReference>
<dbReference type="InterPro" id="IPR035684">
    <property type="entry name" value="ArgRS_core"/>
</dbReference>
<dbReference type="SUPFAM" id="SSF55190">
    <property type="entry name" value="Arginyl-tRNA synthetase (ArgRS), N-terminal 'additional' domain"/>
    <property type="match status" value="1"/>
</dbReference>
<organism evidence="13 14">
    <name type="scientific">Kitasatospora nipponensis</name>
    <dbReference type="NCBI Taxonomy" id="258049"/>
    <lineage>
        <taxon>Bacteria</taxon>
        <taxon>Bacillati</taxon>
        <taxon>Actinomycetota</taxon>
        <taxon>Actinomycetes</taxon>
        <taxon>Kitasatosporales</taxon>
        <taxon>Streptomycetaceae</taxon>
        <taxon>Kitasatospora</taxon>
    </lineage>
</organism>
<sequence>MDPRVSTGGRVAAGYRLSPRLGPVTPAELSQAVQVAVRTAVEAGELSVDVPEQVTVERPKNRDHGDYATNVALQLAKPAGMPPRAVAELVAARLRELPALAAVEIAGPGFLNITLDAATQGELARTVVETGEAYGRNEALLGLKINLEFVSANPTGPIHIGGVRWAAVGDSLARVLKATGAQVTTEYYLNDAGVQIGKFATSLQAAALGRELPADGYVGEYIADIAKAITDGVPGILALPEAEQLEIFRTQGLALMVAEIKRSMTEFGTHFDTWFSEKSLHDSGAVEKAIERLREQGHVFDEDGAIWLRTTDFGDDKDRVLIKADGETTYFAADAAYYLSKRDRGSEVSVYMLGADHHGYVNRLKAIAACAGDDMDRNIEVRIGQFVKMLRDGEEVRMSKRAGNIITIDDVVDWIGVDAARYTLSRSSTDSTITLDINVLTSQTNENPVYYVQYAHTRMCGVARKAAELGVDKGTAADFRPELLATSWEKDLLGELGEFPRIVAKAGELREPHHVARYLESLAGTYHRLYENCQFLPKGDEELTDTHRARLWLVEATKTVLANGLGLLGVTAPERM</sequence>
<comment type="subunit">
    <text evidence="9">Monomer.</text>
</comment>
<dbReference type="PANTHER" id="PTHR11956:SF5">
    <property type="entry name" value="ARGININE--TRNA LIGASE, CYTOPLASMIC"/>
    <property type="match status" value="1"/>
</dbReference>
<protein>
    <recommendedName>
        <fullName evidence="9">Arginine--tRNA ligase</fullName>
        <ecNumber evidence="9">6.1.1.19</ecNumber>
    </recommendedName>
    <alternativeName>
        <fullName evidence="9">Arginyl-tRNA synthetase</fullName>
        <shortName evidence="9">ArgRS</shortName>
    </alternativeName>
</protein>
<dbReference type="GO" id="GO:0016874">
    <property type="term" value="F:ligase activity"/>
    <property type="evidence" value="ECO:0007669"/>
    <property type="project" value="UniProtKB-KW"/>
</dbReference>
<dbReference type="InterPro" id="IPR005148">
    <property type="entry name" value="Arg-tRNA-synth_N"/>
</dbReference>
<dbReference type="HAMAP" id="MF_00123">
    <property type="entry name" value="Arg_tRNA_synth"/>
    <property type="match status" value="1"/>
</dbReference>
<evidence type="ECO:0000259" key="12">
    <source>
        <dbReference type="SMART" id="SM01016"/>
    </source>
</evidence>
<reference evidence="13 14" key="1">
    <citation type="journal article" date="2019" name="Int. J. Syst. Evol. Microbiol.">
        <title>The Global Catalogue of Microorganisms (GCM) 10K type strain sequencing project: providing services to taxonomists for standard genome sequencing and annotation.</title>
        <authorList>
            <consortium name="The Broad Institute Genomics Platform"/>
            <consortium name="The Broad Institute Genome Sequencing Center for Infectious Disease"/>
            <person name="Wu L."/>
            <person name="Ma J."/>
        </authorList>
    </citation>
    <scope>NUCLEOTIDE SEQUENCE [LARGE SCALE GENOMIC DNA]</scope>
    <source>
        <strain evidence="13 14">JCM 13004</strain>
    </source>
</reference>
<dbReference type="SUPFAM" id="SSF47323">
    <property type="entry name" value="Anticodon-binding domain of a subclass of class I aminoacyl-tRNA synthetases"/>
    <property type="match status" value="1"/>
</dbReference>
<feature type="domain" description="DALR anticodon binding" evidence="11">
    <location>
        <begin position="452"/>
        <end position="576"/>
    </location>
</feature>
<dbReference type="Gene3D" id="1.10.730.10">
    <property type="entry name" value="Isoleucyl-tRNA Synthetase, Domain 1"/>
    <property type="match status" value="1"/>
</dbReference>
<dbReference type="InterPro" id="IPR001412">
    <property type="entry name" value="aa-tRNA-synth_I_CS"/>
</dbReference>
<keyword evidence="2 9" id="KW-0963">Cytoplasm</keyword>
<dbReference type="InterPro" id="IPR036695">
    <property type="entry name" value="Arg-tRNA-synth_N_sf"/>
</dbReference>
<comment type="similarity">
    <text evidence="1 9 10">Belongs to the class-I aminoacyl-tRNA synthetase family.</text>
</comment>
<comment type="caution">
    <text evidence="13">The sequence shown here is derived from an EMBL/GenBank/DDBJ whole genome shotgun (WGS) entry which is preliminary data.</text>
</comment>
<dbReference type="Pfam" id="PF05746">
    <property type="entry name" value="DALR_1"/>
    <property type="match status" value="1"/>
</dbReference>
<dbReference type="CDD" id="cd00671">
    <property type="entry name" value="ArgRS_core"/>
    <property type="match status" value="1"/>
</dbReference>
<evidence type="ECO:0000256" key="9">
    <source>
        <dbReference type="HAMAP-Rule" id="MF_00123"/>
    </source>
</evidence>
<proteinExistence type="inferred from homology"/>